<accession>A0A6A6KQF0</accession>
<dbReference type="Proteomes" id="UP000467840">
    <property type="component" value="Chromosome 2"/>
</dbReference>
<dbReference type="AlphaFoldDB" id="A0A6A6KQF0"/>
<organism evidence="1 2">
    <name type="scientific">Hevea brasiliensis</name>
    <name type="common">Para rubber tree</name>
    <name type="synonym">Siphonia brasiliensis</name>
    <dbReference type="NCBI Taxonomy" id="3981"/>
    <lineage>
        <taxon>Eukaryota</taxon>
        <taxon>Viridiplantae</taxon>
        <taxon>Streptophyta</taxon>
        <taxon>Embryophyta</taxon>
        <taxon>Tracheophyta</taxon>
        <taxon>Spermatophyta</taxon>
        <taxon>Magnoliopsida</taxon>
        <taxon>eudicotyledons</taxon>
        <taxon>Gunneridae</taxon>
        <taxon>Pentapetalae</taxon>
        <taxon>rosids</taxon>
        <taxon>fabids</taxon>
        <taxon>Malpighiales</taxon>
        <taxon>Euphorbiaceae</taxon>
        <taxon>Crotonoideae</taxon>
        <taxon>Micrandreae</taxon>
        <taxon>Hevea</taxon>
    </lineage>
</organism>
<comment type="caution">
    <text evidence="1">The sequence shown here is derived from an EMBL/GenBank/DDBJ whole genome shotgun (WGS) entry which is preliminary data.</text>
</comment>
<dbReference type="EMBL" id="JAAGAX010000015">
    <property type="protein sequence ID" value="KAF2290306.1"/>
    <property type="molecule type" value="Genomic_DNA"/>
</dbReference>
<sequence>MKWQKRVSCPRRNFNSSGIIDKRSLCAKGWSKPVSELQVTVEAHEEIYQAAFLNYGLYKFVLSYKEVDLIRPSTFKVASMMAIGRRSYLAVPILASIYNGLREISTSSDLSTCLATSPVHFVYGWGVASITKEYLNWWSTKWTKAFPKDPKIALKLLYLVQQMSSKAITNTPQVDNSKGVLNDLDLKVEARPKQVLALYSILLPFT</sequence>
<evidence type="ECO:0000313" key="1">
    <source>
        <dbReference type="EMBL" id="KAF2290306.1"/>
    </source>
</evidence>
<dbReference type="PANTHER" id="PTHR36607:SF20">
    <property type="entry name" value="AMINOTRANSFERASE-LIKE PLANT MOBILE DOMAIN-CONTAINING PROTEIN"/>
    <property type="match status" value="1"/>
</dbReference>
<reference evidence="1 2" key="1">
    <citation type="journal article" date="2020" name="Mol. Plant">
        <title>The Chromosome-Based Rubber Tree Genome Provides New Insights into Spurge Genome Evolution and Rubber Biosynthesis.</title>
        <authorList>
            <person name="Liu J."/>
            <person name="Shi C."/>
            <person name="Shi C.C."/>
            <person name="Li W."/>
            <person name="Zhang Q.J."/>
            <person name="Zhang Y."/>
            <person name="Li K."/>
            <person name="Lu H.F."/>
            <person name="Shi C."/>
            <person name="Zhu S.T."/>
            <person name="Xiao Z.Y."/>
            <person name="Nan H."/>
            <person name="Yue Y."/>
            <person name="Zhu X.G."/>
            <person name="Wu Y."/>
            <person name="Hong X.N."/>
            <person name="Fan G.Y."/>
            <person name="Tong Y."/>
            <person name="Zhang D."/>
            <person name="Mao C.L."/>
            <person name="Liu Y.L."/>
            <person name="Hao S.J."/>
            <person name="Liu W.Q."/>
            <person name="Lv M.Q."/>
            <person name="Zhang H.B."/>
            <person name="Liu Y."/>
            <person name="Hu-Tang G.R."/>
            <person name="Wang J.P."/>
            <person name="Wang J.H."/>
            <person name="Sun Y.H."/>
            <person name="Ni S.B."/>
            <person name="Chen W.B."/>
            <person name="Zhang X.C."/>
            <person name="Jiao Y.N."/>
            <person name="Eichler E.E."/>
            <person name="Li G.H."/>
            <person name="Liu X."/>
            <person name="Gao L.Z."/>
        </authorList>
    </citation>
    <scope>NUCLEOTIDE SEQUENCE [LARGE SCALE GENOMIC DNA]</scope>
    <source>
        <strain evidence="2">cv. GT1</strain>
        <tissue evidence="1">Leaf</tissue>
    </source>
</reference>
<name>A0A6A6KQF0_HEVBR</name>
<keyword evidence="2" id="KW-1185">Reference proteome</keyword>
<evidence type="ECO:0000313" key="2">
    <source>
        <dbReference type="Proteomes" id="UP000467840"/>
    </source>
</evidence>
<proteinExistence type="predicted"/>
<gene>
    <name evidence="1" type="ORF">GH714_010135</name>
</gene>
<protein>
    <submittedName>
        <fullName evidence="1">Uncharacterized protein</fullName>
    </submittedName>
</protein>
<dbReference type="PANTHER" id="PTHR36607">
    <property type="entry name" value="1,2-DIHYDROXY-3-KETO-5-METHYLTHIOPENTENE DIOXYGENASE 4"/>
    <property type="match status" value="1"/>
</dbReference>